<dbReference type="SUPFAM" id="SSF102405">
    <property type="entry name" value="MCP/YpsA-like"/>
    <property type="match status" value="1"/>
</dbReference>
<proteinExistence type="predicted"/>
<sequence>MTSDSGEKRTRKTTICVYCGSSRGFSPAHIDAARRLAEIMAESNIQLVYGGGTVGLMGETAKTLVALSGPDAAHGIIPEALLKFECDDKSPSVKQGGMDIPDPTIYGRTTVVKDMHTRKRMMAEEVFSGGPGSGFIALSGGFGTVEEVLETVTWAQLGIHDRGVCLLNINGFFDGILDFVCRANAEGFIHGSNTRILCSVSTAEAAVEALLRYKVPDSVLRIEWSKM</sequence>
<comment type="caution">
    <text evidence="1">The sequence shown here is derived from an EMBL/GenBank/DDBJ whole genome shotgun (WGS) entry which is preliminary data.</text>
</comment>
<organism evidence="1 2">
    <name type="scientific">Plectosphaerella cucumerina</name>
    <dbReference type="NCBI Taxonomy" id="40658"/>
    <lineage>
        <taxon>Eukaryota</taxon>
        <taxon>Fungi</taxon>
        <taxon>Dikarya</taxon>
        <taxon>Ascomycota</taxon>
        <taxon>Pezizomycotina</taxon>
        <taxon>Sordariomycetes</taxon>
        <taxon>Hypocreomycetidae</taxon>
        <taxon>Glomerellales</taxon>
        <taxon>Plectosphaerellaceae</taxon>
        <taxon>Plectosphaerella</taxon>
    </lineage>
</organism>
<accession>A0A8K0XAS4</accession>
<evidence type="ECO:0000313" key="1">
    <source>
        <dbReference type="EMBL" id="KAH7377120.1"/>
    </source>
</evidence>
<dbReference type="InterPro" id="IPR031100">
    <property type="entry name" value="LOG_fam"/>
</dbReference>
<dbReference type="EMBL" id="JAGPXD010000001">
    <property type="protein sequence ID" value="KAH7377120.1"/>
    <property type="molecule type" value="Genomic_DNA"/>
</dbReference>
<dbReference type="GO" id="GO:0016799">
    <property type="term" value="F:hydrolase activity, hydrolyzing N-glycosyl compounds"/>
    <property type="evidence" value="ECO:0007669"/>
    <property type="project" value="TreeGrafter"/>
</dbReference>
<evidence type="ECO:0000313" key="2">
    <source>
        <dbReference type="Proteomes" id="UP000813385"/>
    </source>
</evidence>
<dbReference type="PANTHER" id="PTHR31223">
    <property type="entry name" value="LOG FAMILY PROTEIN YJL055W"/>
    <property type="match status" value="1"/>
</dbReference>
<dbReference type="GO" id="GO:0009691">
    <property type="term" value="P:cytokinin biosynthetic process"/>
    <property type="evidence" value="ECO:0007669"/>
    <property type="project" value="InterPro"/>
</dbReference>
<gene>
    <name evidence="1" type="ORF">B0T11DRAFT_219773</name>
</gene>
<dbReference type="FunFam" id="3.40.50.450:FF:000018">
    <property type="entry name" value="Lysine decarboxylase-like protein"/>
    <property type="match status" value="1"/>
</dbReference>
<reference evidence="1" key="1">
    <citation type="journal article" date="2021" name="Nat. Commun.">
        <title>Genetic determinants of endophytism in the Arabidopsis root mycobiome.</title>
        <authorList>
            <person name="Mesny F."/>
            <person name="Miyauchi S."/>
            <person name="Thiergart T."/>
            <person name="Pickel B."/>
            <person name="Atanasova L."/>
            <person name="Karlsson M."/>
            <person name="Huettel B."/>
            <person name="Barry K.W."/>
            <person name="Haridas S."/>
            <person name="Chen C."/>
            <person name="Bauer D."/>
            <person name="Andreopoulos W."/>
            <person name="Pangilinan J."/>
            <person name="LaButti K."/>
            <person name="Riley R."/>
            <person name="Lipzen A."/>
            <person name="Clum A."/>
            <person name="Drula E."/>
            <person name="Henrissat B."/>
            <person name="Kohler A."/>
            <person name="Grigoriev I.V."/>
            <person name="Martin F.M."/>
            <person name="Hacquard S."/>
        </authorList>
    </citation>
    <scope>NUCLEOTIDE SEQUENCE</scope>
    <source>
        <strain evidence="1">MPI-CAGE-AT-0016</strain>
    </source>
</reference>
<keyword evidence="2" id="KW-1185">Reference proteome</keyword>
<evidence type="ECO:0008006" key="3">
    <source>
        <dbReference type="Google" id="ProtNLM"/>
    </source>
</evidence>
<dbReference type="OrthoDB" id="414463at2759"/>
<dbReference type="PANTHER" id="PTHR31223:SF70">
    <property type="entry name" value="LOG FAMILY PROTEIN YJL055W"/>
    <property type="match status" value="1"/>
</dbReference>
<dbReference type="AlphaFoldDB" id="A0A8K0XAS4"/>
<dbReference type="GO" id="GO:0005829">
    <property type="term" value="C:cytosol"/>
    <property type="evidence" value="ECO:0007669"/>
    <property type="project" value="TreeGrafter"/>
</dbReference>
<dbReference type="Gene3D" id="3.40.50.450">
    <property type="match status" value="1"/>
</dbReference>
<name>A0A8K0XAS4_9PEZI</name>
<protein>
    <recommendedName>
        <fullName evidence="3">Cytokinin riboside 5'-monophosphate phosphoribohydrolase</fullName>
    </recommendedName>
</protein>
<dbReference type="NCBIfam" id="TIGR00730">
    <property type="entry name" value="Rossman fold protein, TIGR00730 family"/>
    <property type="match status" value="1"/>
</dbReference>
<dbReference type="Pfam" id="PF03641">
    <property type="entry name" value="Lysine_decarbox"/>
    <property type="match status" value="1"/>
</dbReference>
<dbReference type="Proteomes" id="UP000813385">
    <property type="component" value="Unassembled WGS sequence"/>
</dbReference>
<dbReference type="InterPro" id="IPR005269">
    <property type="entry name" value="LOG"/>
</dbReference>